<dbReference type="eggNOG" id="ENOG502S81Y">
    <property type="taxonomic scope" value="Eukaryota"/>
</dbReference>
<dbReference type="GeneTree" id="ENSGT00940000171243"/>
<evidence type="ECO:0000313" key="2">
    <source>
        <dbReference type="Ensembl" id="ENSORLP00000025633.2"/>
    </source>
</evidence>
<dbReference type="InParanoid" id="H2N2F2"/>
<evidence type="ECO:0000313" key="3">
    <source>
        <dbReference type="Proteomes" id="UP000001038"/>
    </source>
</evidence>
<proteinExistence type="predicted"/>
<dbReference type="GO" id="GO:1990904">
    <property type="term" value="C:ribonucleoprotein complex"/>
    <property type="evidence" value="ECO:0000318"/>
    <property type="project" value="GO_Central"/>
</dbReference>
<organism evidence="2 3">
    <name type="scientific">Oryzias latipes</name>
    <name type="common">Japanese rice fish</name>
    <name type="synonym">Japanese killifish</name>
    <dbReference type="NCBI Taxonomy" id="8090"/>
    <lineage>
        <taxon>Eukaryota</taxon>
        <taxon>Metazoa</taxon>
        <taxon>Chordata</taxon>
        <taxon>Craniata</taxon>
        <taxon>Vertebrata</taxon>
        <taxon>Euteleostomi</taxon>
        <taxon>Actinopterygii</taxon>
        <taxon>Neopterygii</taxon>
        <taxon>Teleostei</taxon>
        <taxon>Neoteleostei</taxon>
        <taxon>Acanthomorphata</taxon>
        <taxon>Ovalentaria</taxon>
        <taxon>Atherinomorphae</taxon>
        <taxon>Beloniformes</taxon>
        <taxon>Adrianichthyidae</taxon>
        <taxon>Oryziinae</taxon>
        <taxon>Oryzias</taxon>
    </lineage>
</organism>
<reference evidence="2 3" key="1">
    <citation type="journal article" date="2007" name="Nature">
        <title>The medaka draft genome and insights into vertebrate genome evolution.</title>
        <authorList>
            <person name="Kasahara M."/>
            <person name="Naruse K."/>
            <person name="Sasaki S."/>
            <person name="Nakatani Y."/>
            <person name="Qu W."/>
            <person name="Ahsan B."/>
            <person name="Yamada T."/>
            <person name="Nagayasu Y."/>
            <person name="Doi K."/>
            <person name="Kasai Y."/>
            <person name="Jindo T."/>
            <person name="Kobayashi D."/>
            <person name="Shimada A."/>
            <person name="Toyoda A."/>
            <person name="Kuroki Y."/>
            <person name="Fujiyama A."/>
            <person name="Sasaki T."/>
            <person name="Shimizu A."/>
            <person name="Asakawa S."/>
            <person name="Shimizu N."/>
            <person name="Hashimoto S."/>
            <person name="Yang J."/>
            <person name="Lee Y."/>
            <person name="Matsushima K."/>
            <person name="Sugano S."/>
            <person name="Sakaizumi M."/>
            <person name="Narita T."/>
            <person name="Ohishi K."/>
            <person name="Haga S."/>
            <person name="Ohta F."/>
            <person name="Nomoto H."/>
            <person name="Nogata K."/>
            <person name="Morishita T."/>
            <person name="Endo T."/>
            <person name="Shin-I T."/>
            <person name="Takeda H."/>
            <person name="Morishita S."/>
            <person name="Kohara Y."/>
        </authorList>
    </citation>
    <scope>NUCLEOTIDE SEQUENCE [LARGE SCALE GENOMIC DNA]</scope>
    <source>
        <strain evidence="2 3">Hd-rR</strain>
    </source>
</reference>
<dbReference type="Bgee" id="ENSORLG00000020695">
    <property type="expression patterns" value="Expressed in brain and 1 other cell type or tissue"/>
</dbReference>
<dbReference type="Gene3D" id="3.30.70.1820">
    <property type="entry name" value="L1 transposable element, RRM domain"/>
    <property type="match status" value="1"/>
</dbReference>
<protein>
    <recommendedName>
        <fullName evidence="4">L1 transposable element RRM domain-containing protein</fullName>
    </recommendedName>
</protein>
<evidence type="ECO:0000256" key="1">
    <source>
        <dbReference type="SAM" id="MobiDB-lite"/>
    </source>
</evidence>
<dbReference type="GO" id="GO:0003727">
    <property type="term" value="F:single-stranded RNA binding"/>
    <property type="evidence" value="ECO:0000318"/>
    <property type="project" value="GO_Central"/>
</dbReference>
<reference evidence="2" key="2">
    <citation type="submission" date="2025-08" db="UniProtKB">
        <authorList>
            <consortium name="Ensembl"/>
        </authorList>
    </citation>
    <scope>IDENTIFICATION</scope>
    <source>
        <strain evidence="2">Hd-rR</strain>
    </source>
</reference>
<feature type="compositionally biased region" description="Polar residues" evidence="1">
    <location>
        <begin position="29"/>
        <end position="41"/>
    </location>
</feature>
<dbReference type="FunFam" id="3.30.70.1820:FF:000004">
    <property type="entry name" value="Uncharacterized protein"/>
    <property type="match status" value="1"/>
</dbReference>
<dbReference type="STRING" id="8090.ENSORLP00000025633"/>
<dbReference type="InterPro" id="IPR004244">
    <property type="entry name" value="Transposase_22"/>
</dbReference>
<reference evidence="2" key="3">
    <citation type="submission" date="2025-09" db="UniProtKB">
        <authorList>
            <consortium name="Ensembl"/>
        </authorList>
    </citation>
    <scope>IDENTIFICATION</scope>
    <source>
        <strain evidence="2">Hd-rR</strain>
    </source>
</reference>
<dbReference type="PANTHER" id="PTHR11505">
    <property type="entry name" value="L1 TRANSPOSABLE ELEMENT-RELATED"/>
    <property type="match status" value="1"/>
</dbReference>
<keyword evidence="3" id="KW-1185">Reference proteome</keyword>
<dbReference type="AlphaFoldDB" id="H2N2F2"/>
<dbReference type="Proteomes" id="UP000001038">
    <property type="component" value="Chromosome 16"/>
</dbReference>
<dbReference type="Ensembl" id="ENSORLT00000025634.2">
    <property type="protein sequence ID" value="ENSORLP00000025633.2"/>
    <property type="gene ID" value="ENSORLG00000020695.2"/>
</dbReference>
<feature type="region of interest" description="Disordered" evidence="1">
    <location>
        <begin position="1"/>
        <end position="58"/>
    </location>
</feature>
<dbReference type="HOGENOM" id="CLU_062834_2_0_1"/>
<feature type="compositionally biased region" description="Basic residues" evidence="1">
    <location>
        <begin position="13"/>
        <end position="26"/>
    </location>
</feature>
<name>H2N2F2_ORYLA</name>
<accession>H2N2F2</accession>
<dbReference type="GO" id="GO:0032197">
    <property type="term" value="P:retrotransposition"/>
    <property type="evidence" value="ECO:0000318"/>
    <property type="project" value="GO_Central"/>
</dbReference>
<sequence length="302" mass="34794">MASREALYPEGRRRWKPQPKASKQRSKVSETSNASTANMKTSPRRHEANTEEGPTGDVAKELARLSALILEKAESQDKKLEEIRVSTTATESKLADIANRIGEVESRLCFLEDAHRVQESNPSASKAEVETLRQKMDDFENRERRNNLRFMGFHEGCEEDNAVKFLEEIIPKIFNINFPKGLEIERAHRLGSRPGRGEGSQAPRPRPIIAKFLRFQDRDHIAEAARKMGSITWEQRRVMVFADYSKLLSDRRMRFRECKKLLHEKNIRFSLNYPAVLMVKAPQGSRRFEDHKEALAFITSLD</sequence>
<evidence type="ECO:0008006" key="4">
    <source>
        <dbReference type="Google" id="ProtNLM"/>
    </source>
</evidence>